<gene>
    <name evidence="2" type="primary">LOC136078407</name>
</gene>
<evidence type="ECO:0000313" key="1">
    <source>
        <dbReference type="Proteomes" id="UP001652625"/>
    </source>
</evidence>
<evidence type="ECO:0000313" key="2">
    <source>
        <dbReference type="RefSeq" id="XP_065650251.1"/>
    </source>
</evidence>
<dbReference type="RefSeq" id="XP_065650251.1">
    <property type="nucleotide sequence ID" value="XM_065794179.1"/>
</dbReference>
<dbReference type="PANTHER" id="PTHR45786:SF74">
    <property type="entry name" value="ATP-DEPENDENT DNA HELICASE"/>
    <property type="match status" value="1"/>
</dbReference>
<keyword evidence="1" id="KW-1185">Reference proteome</keyword>
<organism evidence="1 2">
    <name type="scientific">Hydra vulgaris</name>
    <name type="common">Hydra</name>
    <name type="synonym">Hydra attenuata</name>
    <dbReference type="NCBI Taxonomy" id="6087"/>
    <lineage>
        <taxon>Eukaryota</taxon>
        <taxon>Metazoa</taxon>
        <taxon>Cnidaria</taxon>
        <taxon>Hydrozoa</taxon>
        <taxon>Hydroidolina</taxon>
        <taxon>Anthoathecata</taxon>
        <taxon>Aplanulata</taxon>
        <taxon>Hydridae</taxon>
        <taxon>Hydra</taxon>
    </lineage>
</organism>
<dbReference type="PANTHER" id="PTHR45786">
    <property type="entry name" value="DNA BINDING PROTEIN-LIKE"/>
    <property type="match status" value="1"/>
</dbReference>
<dbReference type="GeneID" id="136078407"/>
<name>A0ABM4BMF6_HYDVU</name>
<accession>A0ABM4BMF6</accession>
<sequence length="272" mass="31610">MKEIRDEINNRQNARYERMHCIARSNIILDNSYLGEVSYICQHCGAKKFPDKTHFLCCHNGKIVLSQPSSFPQDLEDLIKGNYANRNANLNFFKYIRNYNACLSFASFKANVVQPMNHGPSYFRICGQFFHRIDNLRPNQDVPPTYYQLYIYDPLAAVNFRMQQRVKKAHLLLHLKTWQKVEDEEIRRAALETRCVSCKNAFTLRQDRRRYNLTSHNEVAVVFVGEDGAPPASVEVIYPRGHLLKTISSMSANLDPMVYPLFFPRGDAGWHN</sequence>
<protein>
    <submittedName>
        <fullName evidence="2">Uncharacterized protein LOC136078407</fullName>
    </submittedName>
</protein>
<proteinExistence type="predicted"/>
<reference evidence="2" key="1">
    <citation type="submission" date="2025-08" db="UniProtKB">
        <authorList>
            <consortium name="RefSeq"/>
        </authorList>
    </citation>
    <scope>IDENTIFICATION</scope>
</reference>
<dbReference type="Proteomes" id="UP001652625">
    <property type="component" value="Chromosome 03"/>
</dbReference>